<dbReference type="AlphaFoldDB" id="A0A9E2KC16"/>
<sequence length="319" mass="36213">MKALVPLNNTEHIDDYIKAGAGEFYIGFYDEAWREKFGDYADINRLTGFRKNANPYNLEEVIKIINKVKEKGVMIYVTFNANLYAEAYLEYIENYMKKLKEATDLDGVIVSCPELVEIATKLGINVVISTISGVYNSDIAKFYRDLGAKRIILPRDLSTSEIEAIVKAVPDVEYEIFMMRNGCRYSDGNCLGFHRSEKSAICGCISGAGRNLHLEGNDFKTRHEVELNDIIYTQSFHSNACGLCSIYRFVKLGIAAAKIVGRSDEWQYICRDINLVKQNVEIAKACQSEEEYLDKMISPEDSALMCKLGLSCYYPEIRF</sequence>
<proteinExistence type="predicted"/>
<dbReference type="PANTHER" id="PTHR30217:SF10">
    <property type="entry name" value="23S RRNA 5-HYDROXYCYTIDINE C2501 SYNTHASE"/>
    <property type="match status" value="1"/>
</dbReference>
<evidence type="ECO:0000313" key="2">
    <source>
        <dbReference type="Proteomes" id="UP000824229"/>
    </source>
</evidence>
<organism evidence="1 2">
    <name type="scientific">Candidatus Cellulosilyticum pullistercoris</name>
    <dbReference type="NCBI Taxonomy" id="2838521"/>
    <lineage>
        <taxon>Bacteria</taxon>
        <taxon>Bacillati</taxon>
        <taxon>Bacillota</taxon>
        <taxon>Clostridia</taxon>
        <taxon>Lachnospirales</taxon>
        <taxon>Cellulosilyticaceae</taxon>
        <taxon>Cellulosilyticum</taxon>
    </lineage>
</organism>
<dbReference type="InterPro" id="IPR051454">
    <property type="entry name" value="RNA/ubiquinone_mod_enzymes"/>
</dbReference>
<accession>A0A9E2KC16</accession>
<name>A0A9E2KC16_9FIRM</name>
<evidence type="ECO:0000313" key="1">
    <source>
        <dbReference type="EMBL" id="MBU3804370.1"/>
    </source>
</evidence>
<dbReference type="Proteomes" id="UP000824229">
    <property type="component" value="Unassembled WGS sequence"/>
</dbReference>
<reference evidence="1" key="2">
    <citation type="submission" date="2021-04" db="EMBL/GenBank/DDBJ databases">
        <authorList>
            <person name="Gilroy R."/>
        </authorList>
    </citation>
    <scope>NUCLEOTIDE SEQUENCE</scope>
    <source>
        <strain evidence="1">B5-657</strain>
    </source>
</reference>
<dbReference type="Pfam" id="PF01136">
    <property type="entry name" value="Peptidase_U32"/>
    <property type="match status" value="1"/>
</dbReference>
<gene>
    <name evidence="1" type="ORF">H9872_06410</name>
</gene>
<reference evidence="1" key="1">
    <citation type="journal article" date="2021" name="PeerJ">
        <title>Extensive microbial diversity within the chicken gut microbiome revealed by metagenomics and culture.</title>
        <authorList>
            <person name="Gilroy R."/>
            <person name="Ravi A."/>
            <person name="Getino M."/>
            <person name="Pursley I."/>
            <person name="Horton D.L."/>
            <person name="Alikhan N.F."/>
            <person name="Baker D."/>
            <person name="Gharbi K."/>
            <person name="Hall N."/>
            <person name="Watson M."/>
            <person name="Adriaenssens E.M."/>
            <person name="Foster-Nyarko E."/>
            <person name="Jarju S."/>
            <person name="Secka A."/>
            <person name="Antonio M."/>
            <person name="Oren A."/>
            <person name="Chaudhuri R.R."/>
            <person name="La Ragione R."/>
            <person name="Hildebrand F."/>
            <person name="Pallen M.J."/>
        </authorList>
    </citation>
    <scope>NUCLEOTIDE SEQUENCE</scope>
    <source>
        <strain evidence="1">B5-657</strain>
    </source>
</reference>
<protein>
    <submittedName>
        <fullName evidence="1">U32 family peptidase</fullName>
    </submittedName>
</protein>
<dbReference type="EMBL" id="JAHLFQ010000142">
    <property type="protein sequence ID" value="MBU3804370.1"/>
    <property type="molecule type" value="Genomic_DNA"/>
</dbReference>
<dbReference type="InterPro" id="IPR001539">
    <property type="entry name" value="Peptidase_U32"/>
</dbReference>
<comment type="caution">
    <text evidence="1">The sequence shown here is derived from an EMBL/GenBank/DDBJ whole genome shotgun (WGS) entry which is preliminary data.</text>
</comment>
<dbReference type="PANTHER" id="PTHR30217">
    <property type="entry name" value="PEPTIDASE U32 FAMILY"/>
    <property type="match status" value="1"/>
</dbReference>